<reference evidence="1 2" key="1">
    <citation type="journal article" date="2013" name="Proc. Natl. Acad. Sci. U.S.A.">
        <title>Genome of an arbuscular mycorrhizal fungus provides insight into the oldest plant symbiosis.</title>
        <authorList>
            <person name="Tisserant E."/>
            <person name="Malbreil M."/>
            <person name="Kuo A."/>
            <person name="Kohler A."/>
            <person name="Symeonidi A."/>
            <person name="Balestrini R."/>
            <person name="Charron P."/>
            <person name="Duensing N."/>
            <person name="Frei Dit Frey N."/>
            <person name="Gianinazzi-Pearson V."/>
            <person name="Gilbert L.B."/>
            <person name="Handa Y."/>
            <person name="Herr J.R."/>
            <person name="Hijri M."/>
            <person name="Koul R."/>
            <person name="Kawaguchi M."/>
            <person name="Krajinski F."/>
            <person name="Lammers P.J."/>
            <person name="Masclaux F.G."/>
            <person name="Murat C."/>
            <person name="Morin E."/>
            <person name="Ndikumana S."/>
            <person name="Pagni M."/>
            <person name="Petitpierre D."/>
            <person name="Requena N."/>
            <person name="Rosikiewicz P."/>
            <person name="Riley R."/>
            <person name="Saito K."/>
            <person name="San Clemente H."/>
            <person name="Shapiro H."/>
            <person name="van Tuinen D."/>
            <person name="Becard G."/>
            <person name="Bonfante P."/>
            <person name="Paszkowski U."/>
            <person name="Shachar-Hill Y.Y."/>
            <person name="Tuskan G.A."/>
            <person name="Young P.W."/>
            <person name="Sanders I.R."/>
            <person name="Henrissat B."/>
            <person name="Rensing S.A."/>
            <person name="Grigoriev I.V."/>
            <person name="Corradi N."/>
            <person name="Roux C."/>
            <person name="Martin F."/>
        </authorList>
    </citation>
    <scope>NUCLEOTIDE SEQUENCE [LARGE SCALE GENOMIC DNA]</scope>
    <source>
        <strain evidence="1 2">DAOM 197198</strain>
    </source>
</reference>
<reference evidence="1 2" key="2">
    <citation type="journal article" date="2018" name="New Phytol.">
        <title>High intraspecific genome diversity in the model arbuscular mycorrhizal symbiont Rhizophagus irregularis.</title>
        <authorList>
            <person name="Chen E.C.H."/>
            <person name="Morin E."/>
            <person name="Beaudet D."/>
            <person name="Noel J."/>
            <person name="Yildirir G."/>
            <person name="Ndikumana S."/>
            <person name="Charron P."/>
            <person name="St-Onge C."/>
            <person name="Giorgi J."/>
            <person name="Kruger M."/>
            <person name="Marton T."/>
            <person name="Ropars J."/>
            <person name="Grigoriev I.V."/>
            <person name="Hainaut M."/>
            <person name="Henrissat B."/>
            <person name="Roux C."/>
            <person name="Martin F."/>
            <person name="Corradi N."/>
        </authorList>
    </citation>
    <scope>NUCLEOTIDE SEQUENCE [LARGE SCALE GENOMIC DNA]</scope>
    <source>
        <strain evidence="1 2">DAOM 197198</strain>
    </source>
</reference>
<dbReference type="Proteomes" id="UP000018888">
    <property type="component" value="Unassembled WGS sequence"/>
</dbReference>
<organism evidence="1 2">
    <name type="scientific">Rhizophagus irregularis (strain DAOM 181602 / DAOM 197198 / MUCL 43194)</name>
    <name type="common">Arbuscular mycorrhizal fungus</name>
    <name type="synonym">Glomus intraradices</name>
    <dbReference type="NCBI Taxonomy" id="747089"/>
    <lineage>
        <taxon>Eukaryota</taxon>
        <taxon>Fungi</taxon>
        <taxon>Fungi incertae sedis</taxon>
        <taxon>Mucoromycota</taxon>
        <taxon>Glomeromycotina</taxon>
        <taxon>Glomeromycetes</taxon>
        <taxon>Glomerales</taxon>
        <taxon>Glomeraceae</taxon>
        <taxon>Rhizophagus</taxon>
    </lineage>
</organism>
<keyword evidence="2" id="KW-1185">Reference proteome</keyword>
<sequence>MPYFGDWINGNKLIPQPQGIFPTVKKLFHLYYIIISTSILATQPLFPRYGLAFNNHKYLGNSSK</sequence>
<evidence type="ECO:0000313" key="1">
    <source>
        <dbReference type="EMBL" id="POG65938.1"/>
    </source>
</evidence>
<protein>
    <submittedName>
        <fullName evidence="1">Uncharacterized protein</fullName>
    </submittedName>
</protein>
<comment type="caution">
    <text evidence="1">The sequence shown here is derived from an EMBL/GenBank/DDBJ whole genome shotgun (WGS) entry which is preliminary data.</text>
</comment>
<proteinExistence type="predicted"/>
<gene>
    <name evidence="1" type="ORF">GLOIN_2v1662242</name>
</gene>
<dbReference type="EMBL" id="AUPC02000203">
    <property type="protein sequence ID" value="POG65938.1"/>
    <property type="molecule type" value="Genomic_DNA"/>
</dbReference>
<evidence type="ECO:0000313" key="2">
    <source>
        <dbReference type="Proteomes" id="UP000018888"/>
    </source>
</evidence>
<accession>A0A2P4PKP3</accession>
<name>A0A2P4PKP3_RHIID</name>
<dbReference type="AlphaFoldDB" id="A0A2P4PKP3"/>